<evidence type="ECO:0000259" key="3">
    <source>
        <dbReference type="PROSITE" id="PS51186"/>
    </source>
</evidence>
<dbReference type="CDD" id="cd04301">
    <property type="entry name" value="NAT_SF"/>
    <property type="match status" value="1"/>
</dbReference>
<organism evidence="4 5">
    <name type="scientific">Sphingobium agri</name>
    <dbReference type="NCBI Taxonomy" id="2933566"/>
    <lineage>
        <taxon>Bacteria</taxon>
        <taxon>Pseudomonadati</taxon>
        <taxon>Pseudomonadota</taxon>
        <taxon>Alphaproteobacteria</taxon>
        <taxon>Sphingomonadales</taxon>
        <taxon>Sphingomonadaceae</taxon>
        <taxon>Sphingobium</taxon>
    </lineage>
</organism>
<dbReference type="InterPro" id="IPR000182">
    <property type="entry name" value="GNAT_dom"/>
</dbReference>
<gene>
    <name evidence="4" type="ORF">MU848_11080</name>
</gene>
<keyword evidence="1" id="KW-0808">Transferase</keyword>
<feature type="domain" description="N-acetyltransferase" evidence="3">
    <location>
        <begin position="5"/>
        <end position="146"/>
    </location>
</feature>
<evidence type="ECO:0000313" key="4">
    <source>
        <dbReference type="EMBL" id="MCK0532123.1"/>
    </source>
</evidence>
<evidence type="ECO:0000256" key="1">
    <source>
        <dbReference type="ARBA" id="ARBA00022679"/>
    </source>
</evidence>
<comment type="caution">
    <text evidence="4">The sequence shown here is derived from an EMBL/GenBank/DDBJ whole genome shotgun (WGS) entry which is preliminary data.</text>
</comment>
<proteinExistence type="predicted"/>
<evidence type="ECO:0000313" key="5">
    <source>
        <dbReference type="Proteomes" id="UP001203512"/>
    </source>
</evidence>
<protein>
    <submittedName>
        <fullName evidence="4">Acetyltransferase</fullName>
    </submittedName>
</protein>
<dbReference type="PANTHER" id="PTHR43800">
    <property type="entry name" value="PEPTIDYL-LYSINE N-ACETYLTRANSFERASE YJAB"/>
    <property type="match status" value="1"/>
</dbReference>
<keyword evidence="2" id="KW-0012">Acyltransferase</keyword>
<evidence type="ECO:0000256" key="2">
    <source>
        <dbReference type="ARBA" id="ARBA00023315"/>
    </source>
</evidence>
<dbReference type="InterPro" id="IPR016181">
    <property type="entry name" value="Acyl_CoA_acyltransferase"/>
</dbReference>
<dbReference type="Pfam" id="PF13673">
    <property type="entry name" value="Acetyltransf_10"/>
    <property type="match status" value="1"/>
</dbReference>
<accession>A0ABT0DYD0</accession>
<dbReference type="SUPFAM" id="SSF55729">
    <property type="entry name" value="Acyl-CoA N-acyltransferases (Nat)"/>
    <property type="match status" value="1"/>
</dbReference>
<reference evidence="4 5" key="1">
    <citation type="submission" date="2022-04" db="EMBL/GenBank/DDBJ databases">
        <authorList>
            <person name="Huq M.A."/>
        </authorList>
    </citation>
    <scope>NUCLEOTIDE SEQUENCE [LARGE SCALE GENOMIC DNA]</scope>
    <source>
        <strain evidence="4 5">MAH-33</strain>
    </source>
</reference>
<dbReference type="PANTHER" id="PTHR43800:SF1">
    <property type="entry name" value="PEPTIDYL-LYSINE N-ACETYLTRANSFERASE YJAB"/>
    <property type="match status" value="1"/>
</dbReference>
<dbReference type="RefSeq" id="WP_247231920.1">
    <property type="nucleotide sequence ID" value="NZ_JALKHS010000007.1"/>
</dbReference>
<dbReference type="NCBIfam" id="NF007807">
    <property type="entry name" value="PRK10514.1"/>
    <property type="match status" value="1"/>
</dbReference>
<keyword evidence="5" id="KW-1185">Reference proteome</keyword>
<dbReference type="Proteomes" id="UP001203512">
    <property type="component" value="Unassembled WGS sequence"/>
</dbReference>
<dbReference type="Gene3D" id="3.40.630.30">
    <property type="match status" value="1"/>
</dbReference>
<sequence length="152" mass="16653">MPPMISIRPARAADGARLLDIWRCAVDATHDFLDPADRQAIDAEVSGFLPQSPAWLATDADDRAVGFMLIDGTHMDALFIDPAWHGKGVGRALVDHGLALHPAMTTDVNEQNEGAVTFYERMGFARTGRSERDGQGRPYPLLHLRHAPEAAR</sequence>
<dbReference type="PROSITE" id="PS51186">
    <property type="entry name" value="GNAT"/>
    <property type="match status" value="1"/>
</dbReference>
<dbReference type="EMBL" id="JALKHS010000007">
    <property type="protein sequence ID" value="MCK0532123.1"/>
    <property type="molecule type" value="Genomic_DNA"/>
</dbReference>
<name>A0ABT0DYD0_9SPHN</name>